<evidence type="ECO:0000313" key="2">
    <source>
        <dbReference type="Proteomes" id="UP000269708"/>
    </source>
</evidence>
<gene>
    <name evidence="1" type="ORF">EDC50_2856</name>
</gene>
<dbReference type="EMBL" id="RKQN01000004">
    <property type="protein sequence ID" value="RPE75955.1"/>
    <property type="molecule type" value="Genomic_DNA"/>
</dbReference>
<sequence>MSDDATRLRNRNRLLLIGLFALFFGSMALAGLLRFSGWRPAGMKNHGELLEPPGDLRQVTPQLADGGDYRWEPAARRWRIAVMPPADCGAACAELARELDVVWQLFGKDADDVHVLWICGEPGCLPPAGAPRPGSLRVLRPSAALRAGLPRADDPRGVPAYVIDPYGFVILRYPPGFDPAGLRADVARLLKVK</sequence>
<keyword evidence="2" id="KW-1185">Reference proteome</keyword>
<dbReference type="AlphaFoldDB" id="A0A3N4V3V7"/>
<organism evidence="1 2">
    <name type="scientific">Vulcaniibacterium tengchongense</name>
    <dbReference type="NCBI Taxonomy" id="1273429"/>
    <lineage>
        <taxon>Bacteria</taxon>
        <taxon>Pseudomonadati</taxon>
        <taxon>Pseudomonadota</taxon>
        <taxon>Gammaproteobacteria</taxon>
        <taxon>Lysobacterales</taxon>
        <taxon>Lysobacteraceae</taxon>
        <taxon>Vulcaniibacterium</taxon>
    </lineage>
</organism>
<dbReference type="SUPFAM" id="SSF52833">
    <property type="entry name" value="Thioredoxin-like"/>
    <property type="match status" value="1"/>
</dbReference>
<dbReference type="InterPro" id="IPR036249">
    <property type="entry name" value="Thioredoxin-like_sf"/>
</dbReference>
<evidence type="ECO:0008006" key="3">
    <source>
        <dbReference type="Google" id="ProtNLM"/>
    </source>
</evidence>
<protein>
    <recommendedName>
        <fullName evidence="3">Cytochrome oxidase Cu insertion factor (SCO1/SenC/PrrC family)</fullName>
    </recommendedName>
</protein>
<dbReference type="OrthoDB" id="9785445at2"/>
<proteinExistence type="predicted"/>
<comment type="caution">
    <text evidence="1">The sequence shown here is derived from an EMBL/GenBank/DDBJ whole genome shotgun (WGS) entry which is preliminary data.</text>
</comment>
<dbReference type="RefSeq" id="WP_123771156.1">
    <property type="nucleotide sequence ID" value="NZ_RKQN01000004.1"/>
</dbReference>
<reference evidence="1 2" key="1">
    <citation type="submission" date="2018-11" db="EMBL/GenBank/DDBJ databases">
        <title>Genomic Encyclopedia of Type Strains, Phase IV (KMG-IV): sequencing the most valuable type-strain genomes for metagenomic binning, comparative biology and taxonomic classification.</title>
        <authorList>
            <person name="Goeker M."/>
        </authorList>
    </citation>
    <scope>NUCLEOTIDE SEQUENCE [LARGE SCALE GENOMIC DNA]</scope>
    <source>
        <strain evidence="1 2">DSM 25623</strain>
    </source>
</reference>
<dbReference type="Proteomes" id="UP000269708">
    <property type="component" value="Unassembled WGS sequence"/>
</dbReference>
<evidence type="ECO:0000313" key="1">
    <source>
        <dbReference type="EMBL" id="RPE75955.1"/>
    </source>
</evidence>
<name>A0A3N4V3V7_9GAMM</name>
<accession>A0A3N4V3V7</accession>